<dbReference type="Pfam" id="PF12340">
    <property type="entry name" value="DUF3638"/>
    <property type="match status" value="1"/>
</dbReference>
<keyword evidence="3" id="KW-0645">Protease</keyword>
<evidence type="ECO:0000256" key="8">
    <source>
        <dbReference type="SAM" id="MobiDB-lite"/>
    </source>
</evidence>
<evidence type="ECO:0000313" key="10">
    <source>
        <dbReference type="EMBL" id="CAE4645288.1"/>
    </source>
</evidence>
<feature type="compositionally biased region" description="Acidic residues" evidence="8">
    <location>
        <begin position="1618"/>
        <end position="1636"/>
    </location>
</feature>
<dbReference type="InterPro" id="IPR027417">
    <property type="entry name" value="P-loop_NTPase"/>
</dbReference>
<evidence type="ECO:0000256" key="4">
    <source>
        <dbReference type="ARBA" id="ARBA00022786"/>
    </source>
</evidence>
<dbReference type="Pfam" id="PF12359">
    <property type="entry name" value="DUF3645"/>
    <property type="match status" value="1"/>
</dbReference>
<dbReference type="Gene3D" id="1.10.238.10">
    <property type="entry name" value="EF-hand"/>
    <property type="match status" value="2"/>
</dbReference>
<proteinExistence type="predicted"/>
<comment type="catalytic activity">
    <reaction evidence="1">
        <text>Thiol-dependent hydrolysis of ester, thioester, amide, peptide and isopeptide bonds formed by the C-terminal Gly of ubiquitin (a 76-residue protein attached to proteins as an intracellular targeting signal).</text>
        <dbReference type="EC" id="3.4.19.12"/>
    </reaction>
</comment>
<dbReference type="EC" id="3.4.19.12" evidence="2"/>
<dbReference type="InterPro" id="IPR009291">
    <property type="entry name" value="Vps62"/>
</dbReference>
<dbReference type="Pfam" id="PF13499">
    <property type="entry name" value="EF-hand_7"/>
    <property type="match status" value="1"/>
</dbReference>
<feature type="domain" description="EF-hand" evidence="9">
    <location>
        <begin position="1985"/>
        <end position="2020"/>
    </location>
</feature>
<evidence type="ECO:0000256" key="6">
    <source>
        <dbReference type="ARBA" id="ARBA00022807"/>
    </source>
</evidence>
<keyword evidence="6" id="KW-0788">Thiol protease</keyword>
<dbReference type="GO" id="GO:0071947">
    <property type="term" value="P:protein deubiquitination involved in ubiquitin-dependent protein catabolic process"/>
    <property type="evidence" value="ECO:0007669"/>
    <property type="project" value="TreeGrafter"/>
</dbReference>
<feature type="region of interest" description="Disordered" evidence="8">
    <location>
        <begin position="1618"/>
        <end position="1650"/>
    </location>
</feature>
<feature type="domain" description="EF-hand" evidence="9">
    <location>
        <begin position="2021"/>
        <end position="2056"/>
    </location>
</feature>
<reference evidence="10" key="1">
    <citation type="submission" date="2021-01" db="EMBL/GenBank/DDBJ databases">
        <authorList>
            <person name="Corre E."/>
            <person name="Pelletier E."/>
            <person name="Niang G."/>
            <person name="Scheremetjew M."/>
            <person name="Finn R."/>
            <person name="Kale V."/>
            <person name="Holt S."/>
            <person name="Cochrane G."/>
            <person name="Meng A."/>
            <person name="Brown T."/>
            <person name="Cohen L."/>
        </authorList>
    </citation>
    <scope>NUCLEOTIDE SEQUENCE</scope>
    <source>
        <strain evidence="10">GSO104</strain>
    </source>
</reference>
<keyword evidence="4" id="KW-0833">Ubl conjugation pathway</keyword>
<dbReference type="PROSITE" id="PS00018">
    <property type="entry name" value="EF_HAND_1"/>
    <property type="match status" value="2"/>
</dbReference>
<dbReference type="GO" id="GO:0005634">
    <property type="term" value="C:nucleus"/>
    <property type="evidence" value="ECO:0007669"/>
    <property type="project" value="TreeGrafter"/>
</dbReference>
<dbReference type="InterPro" id="IPR022105">
    <property type="entry name" value="DUF3645"/>
</dbReference>
<dbReference type="EMBL" id="HBNS01045271">
    <property type="protein sequence ID" value="CAE4645290.1"/>
    <property type="molecule type" value="Transcribed_RNA"/>
</dbReference>
<dbReference type="PROSITE" id="PS50222">
    <property type="entry name" value="EF_HAND_2"/>
    <property type="match status" value="2"/>
</dbReference>
<evidence type="ECO:0000313" key="12">
    <source>
        <dbReference type="EMBL" id="CAE4645294.1"/>
    </source>
</evidence>
<dbReference type="InterPro" id="IPR022099">
    <property type="entry name" value="DUF3638"/>
</dbReference>
<keyword evidence="5" id="KW-0378">Hydrolase</keyword>
<evidence type="ECO:0000256" key="5">
    <source>
        <dbReference type="ARBA" id="ARBA00022801"/>
    </source>
</evidence>
<dbReference type="GO" id="GO:0004843">
    <property type="term" value="F:cysteine-type deubiquitinase activity"/>
    <property type="evidence" value="ECO:0007669"/>
    <property type="project" value="UniProtKB-EC"/>
</dbReference>
<accession>A0A6V2M4H7</accession>
<dbReference type="EMBL" id="HBNS01045275">
    <property type="protein sequence ID" value="CAE4645294.1"/>
    <property type="molecule type" value="Transcribed_RNA"/>
</dbReference>
<gene>
    <name evidence="10" type="ORF">DBRI00130_LOCUS35035</name>
    <name evidence="11" type="ORF">DBRI00130_LOCUS35036</name>
    <name evidence="12" type="ORF">DBRI00130_LOCUS35038</name>
</gene>
<dbReference type="InterPro" id="IPR018247">
    <property type="entry name" value="EF_Hand_1_Ca_BS"/>
</dbReference>
<dbReference type="Pfam" id="PF06101">
    <property type="entry name" value="Vps62"/>
    <property type="match status" value="1"/>
</dbReference>
<organism evidence="10">
    <name type="scientific">Ditylum brightwellii</name>
    <dbReference type="NCBI Taxonomy" id="49249"/>
    <lineage>
        <taxon>Eukaryota</taxon>
        <taxon>Sar</taxon>
        <taxon>Stramenopiles</taxon>
        <taxon>Ochrophyta</taxon>
        <taxon>Bacillariophyta</taxon>
        <taxon>Mediophyceae</taxon>
        <taxon>Lithodesmiophycidae</taxon>
        <taxon>Lithodesmiales</taxon>
        <taxon>Lithodesmiaceae</taxon>
        <taxon>Ditylum</taxon>
    </lineage>
</organism>
<evidence type="ECO:0000313" key="11">
    <source>
        <dbReference type="EMBL" id="CAE4645290.1"/>
    </source>
</evidence>
<evidence type="ECO:0000256" key="2">
    <source>
        <dbReference type="ARBA" id="ARBA00012759"/>
    </source>
</evidence>
<keyword evidence="7" id="KW-0106">Calcium</keyword>
<dbReference type="GO" id="GO:0005737">
    <property type="term" value="C:cytoplasm"/>
    <property type="evidence" value="ECO:0007669"/>
    <property type="project" value="TreeGrafter"/>
</dbReference>
<dbReference type="SUPFAM" id="SSF47473">
    <property type="entry name" value="EF-hand"/>
    <property type="match status" value="1"/>
</dbReference>
<dbReference type="SMART" id="SM00054">
    <property type="entry name" value="EFh"/>
    <property type="match status" value="2"/>
</dbReference>
<dbReference type="GO" id="GO:0070530">
    <property type="term" value="F:K63-linked polyubiquitin modification-dependent protein binding"/>
    <property type="evidence" value="ECO:0007669"/>
    <property type="project" value="TreeGrafter"/>
</dbReference>
<dbReference type="InterPro" id="IPR051346">
    <property type="entry name" value="OTU_Deubiquitinase"/>
</dbReference>
<evidence type="ECO:0000256" key="1">
    <source>
        <dbReference type="ARBA" id="ARBA00000707"/>
    </source>
</evidence>
<dbReference type="CDD" id="cd00051">
    <property type="entry name" value="EFh"/>
    <property type="match status" value="1"/>
</dbReference>
<evidence type="ECO:0000256" key="3">
    <source>
        <dbReference type="ARBA" id="ARBA00022670"/>
    </source>
</evidence>
<dbReference type="PANTHER" id="PTHR13367">
    <property type="entry name" value="UBIQUITIN THIOESTERASE"/>
    <property type="match status" value="1"/>
</dbReference>
<name>A0A6V2M4H7_9STRA</name>
<dbReference type="InterPro" id="IPR002048">
    <property type="entry name" value="EF_hand_dom"/>
</dbReference>
<sequence>MKYPGSVREEMTECVRKHAYVSAACRLSAEEELLLLKLCSPSARGRLSAGLINRQAFVSAMGNVNNIPEGKALTVKLVSQQIPHFEDFDQKDLDTTIIDNPKNSMISSKLFGSSYSRPEEEQVAYGGVKALEFINAALSHGISITSGHYGFALMYDMLVGTVAFKLHPNDRTHNWGRMLFRLLPSSEFKSKSSEMSVLRILAETPVIASHPHVPKLHLESGVGRLKGLVSGKDPVSSLLKELNAFLTKSSVSGMLPKSAVPFKEYTPPRTSVQIRRPKSYSEQRLWVVPRITDYSQDLFRLDIENCASVNIPPSQLQAFASKPLAPIKLGSYVQYLSRHQRRLPIVSDVVPFDFSNERACQTHSSQTTIQRITSDVKKFANKTNAETIPTLIGFSPSDIDSFHQSSASLEKAQGQLNALIKSLNKAMNFDRKSLGNLMKRALAIATSDEKDSASFDGDENRECNFLKFRLGQYGDKEPTAWLELLVASILSSTAEHDIRSLNPYLSSDAYKTVTSLTAVSMLTSIRIGQSHRALTSLSKLILLLRKVDSSNAPDVQTRLCQEISLQASMTASDLTSERHFMKMSASEIVFDPRYLVFEFTYSLMLRKSQVILVDKFMSALREGRSMCHQMIMGAGKTTVVAPLLALMLADGKSLVTQVVPHALLEMSRSVMREKFAAVVRKPVFTFNFDRGTRVTRDLYMKLCKARDSKAIMCATPTSVKSFMLKFIEMMRHLEHSKTGNKKKGGFFQGFNLSSLARRFRDRSVVTELHVNPEDVYYCTEILKLFRTGVLLLDEVDLILHPLKSELNWPIGQKEPIDYSRSERLGIGIRWQIQWHLIDAIFYATEKKMSVNFGDSREALVILEGISDVINRGIASQQVQHTPHLILLNRKYYIKELKHLMARWQLIYLRSKRLPTVEDRHLLSYMVNGPTKDQHAASAVSVALDDEFMKMLNLSHDLINNFAPHALSKINRVGFGLLSRSDLKQAMEVDPHISLTRQLAAIPFVGKDVPSRASQFSHPDVVISLTILAYRYEGLRLSDFVTLISELRETLDSEYGPFHKRPSAKRYVMWVEEAGGKVRGPKKTDDENMDEDEVQMSQEKFSGKPSDEIWPLHLLDVKDDHHMSITYKLLHRLPHAIEYYLDSFVFPLIMEHHGEKISCSGQDLGGEMLFGRRVGFSGTPSDLLPEELGQCHYEECVDGQVLHYLTTESIVTSRVLGVDWTVTGLLDDLIATEPPFGVLIDTGALITGMSNYEVAKYLLTHGLSDRFDGVVFLDHKDRKMILMRHGMNVVRLNQAGIPTHRRFSFYDQIHTTGMDIHQAIDARAAQTLGKDMTFRDYSQGAFRMRGIGKGQTIELFIIPEVMELVKNQKNRLNPQLMAPQQPTLQPTHNPLGDDLLDLAAIPTQQNLGGAQLLVDVASWLTVNGMKSENMQFRMLCQQSIFNVTRKRSFNTLNDCYRELTQYAFSGRVKEIAAIAAAAANNSTGDITADLDKFFDGTRKLFAEDIVEIRNVLQPDKTAKNRRVGIERLQKCLDLLNERIDYTVQNSIPLPIPLSETLNNNIERNKDFITNDYDKAVVDKILMVLTTSESMAKRQKLVPVAPADSDETGQDLELQREQVAEEEVLQEEEEEEEEEEEVVKESAKKKKYSRDGENPTPWFVASLAKRKKSELKGKHTEQQQHGKKLPHDVGTWENNFYSARDFSVKNYTYTKPVSLEFPEYMYLSNNYFEKGWGFKTHRRLKNVIVVMDFVPSKSAIREIADVGKAFTSAQEKTLKNAFSLSATGNAGDISPDQLEEVLKAVDVDVDGEEGQMFLATMRREGKLTFDRLKQMLTQRRYYRVQAGRYYVALSLVEAECMRAALHSQYGLPLVPNRDTTVALRTGQTLIDASMDYEPAQTYQDSTAKCCYRFLDCEVNYSKNDLSFLLRALQKNDCERRSNFFIEVRSNRRRKQVDPSTTALSKVFVTADEHHMLQFRIATGRITAVLKNRGLYARDAFAAFDHDHDGLINLPELRRGLEWLGLKLDPTLLRQFMKEIDKDNDGYINLEEFKKAVGWDEGSENIGALAVAPPVMPLPPIPREGDKKQVVKIPEAVLAGIKIKLKKVTKFSQVWKSQGSMSRYKGSVWAPVIHSGAFKQNRAVVYLGYYAGHGFDNPNRDSKERVTMEITDTTANWVGGSTWLPHVLDRFMPRPARFRLIWSITSGSNPFYAWEPVPPSDNFVAMGHIGTTTDKEPDVKLMRCICKHWVKESTLVKSIWDDSGSGGREASIWIFNPMHLIGFVPGHDPPRQKTFELKSQRFFLREFSDIKTDGVVPASSRNRR</sequence>
<dbReference type="SUPFAM" id="SSF52540">
    <property type="entry name" value="P-loop containing nucleoside triphosphate hydrolases"/>
    <property type="match status" value="1"/>
</dbReference>
<dbReference type="EMBL" id="HBNS01045269">
    <property type="protein sequence ID" value="CAE4645288.1"/>
    <property type="molecule type" value="Transcribed_RNA"/>
</dbReference>
<protein>
    <recommendedName>
        <fullName evidence="2">ubiquitinyl hydrolase 1</fullName>
        <ecNumber evidence="2">3.4.19.12</ecNumber>
    </recommendedName>
</protein>
<dbReference type="PANTHER" id="PTHR13367:SF28">
    <property type="entry name" value="UBIQUITIN THIOESTERASE ZRANB1"/>
    <property type="match status" value="1"/>
</dbReference>
<evidence type="ECO:0000259" key="9">
    <source>
        <dbReference type="PROSITE" id="PS50222"/>
    </source>
</evidence>
<dbReference type="InterPro" id="IPR011992">
    <property type="entry name" value="EF-hand-dom_pair"/>
</dbReference>
<dbReference type="GO" id="GO:0005509">
    <property type="term" value="F:calcium ion binding"/>
    <property type="evidence" value="ECO:0007669"/>
    <property type="project" value="InterPro"/>
</dbReference>
<evidence type="ECO:0000256" key="7">
    <source>
        <dbReference type="ARBA" id="ARBA00022837"/>
    </source>
</evidence>